<dbReference type="Proteomes" id="UP000593565">
    <property type="component" value="Unassembled WGS sequence"/>
</dbReference>
<feature type="domain" description="SET" evidence="2">
    <location>
        <begin position="390"/>
        <end position="521"/>
    </location>
</feature>
<protein>
    <recommendedName>
        <fullName evidence="2">SET domain-containing protein</fullName>
    </recommendedName>
</protein>
<dbReference type="PANTHER" id="PTHR47306:SF2">
    <property type="entry name" value="CORE-BINDING (CB) DOMAIN-CONTAINING PROTEIN"/>
    <property type="match status" value="1"/>
</dbReference>
<reference evidence="3 4" key="1">
    <citation type="submission" date="2020-02" db="EMBL/GenBank/DDBJ databases">
        <title>A chromosome-scale genome assembly of the black bullhead catfish (Ameiurus melas).</title>
        <authorList>
            <person name="Wen M."/>
            <person name="Zham M."/>
            <person name="Cabau C."/>
            <person name="Klopp C."/>
            <person name="Donnadieu C."/>
            <person name="Roques C."/>
            <person name="Bouchez O."/>
            <person name="Lampietro C."/>
            <person name="Jouanno E."/>
            <person name="Herpin A."/>
            <person name="Louis A."/>
            <person name="Berthelot C."/>
            <person name="Parey E."/>
            <person name="Roest-Crollius H."/>
            <person name="Braasch I."/>
            <person name="Postlethwait J."/>
            <person name="Robinson-Rechavi M."/>
            <person name="Echchiki A."/>
            <person name="Begum T."/>
            <person name="Montfort J."/>
            <person name="Schartl M."/>
            <person name="Bobe J."/>
            <person name="Guiguen Y."/>
        </authorList>
    </citation>
    <scope>NUCLEOTIDE SEQUENCE [LARGE SCALE GENOMIC DNA]</scope>
    <source>
        <strain evidence="3">M_S1</strain>
        <tissue evidence="3">Blood</tissue>
    </source>
</reference>
<dbReference type="SUPFAM" id="SSF82199">
    <property type="entry name" value="SET domain"/>
    <property type="match status" value="1"/>
</dbReference>
<sequence length="539" mass="60867">MAPNRFAGHNIVHCLRCKKPQKSLAGHLSRVCMKNSTAEERKAEIQKAKESSRRWVWRNRTWDYHQLCAILPHSRCASLMAKEFQRCGFFITNMPQESDMAMDSSDATTSQQGSTSDQRFDDSVCTLSQYQAILVVARNDFLKIFRKLVSSTELLSTEETSYRRYCTALLVLRHFQCPAAVQGLTVSDWVNRKEVDDRVVIGFGRDETMQQAACFALTKEEEAWLQAYYSHIRPRVIRRDLNSDRLFLSSAGTALLTVSNDLGVLHKAYEKSWSVGTLENIFRATSRQARSALETAAANLAVKEKEAVSSYLAHNTAVAKRHSVPTPQNVVATATLMDSLASSDIDRFSSPSSTKSLDFSDFLRIFPALADSKAPTKQDWLKAGFPQTWKGLAIKDFGGEKGLGVVATQPFSKGDIVCDYHGKVITYAQGKVMMQNLQDEARYLFFFRTGQRHLCIDAQTFPCECHPCVDTVGRRVNHSSKQANLCPEHFVLKLNGQDVDVILFRALRNISVDTELKFDYGVKRKSFQGEDQDMQWLEE</sequence>
<dbReference type="SMART" id="SM00317">
    <property type="entry name" value="SET"/>
    <property type="match status" value="1"/>
</dbReference>
<dbReference type="PANTHER" id="PTHR47306">
    <property type="entry name" value="SI:CH211-178J18.4-RELATED"/>
    <property type="match status" value="1"/>
</dbReference>
<dbReference type="Pfam" id="PF00856">
    <property type="entry name" value="SET"/>
    <property type="match status" value="1"/>
</dbReference>
<dbReference type="Gene3D" id="2.170.270.10">
    <property type="entry name" value="SET domain"/>
    <property type="match status" value="1"/>
</dbReference>
<evidence type="ECO:0000313" key="4">
    <source>
        <dbReference type="Proteomes" id="UP000593565"/>
    </source>
</evidence>
<dbReference type="AlphaFoldDB" id="A0A7J5ZJQ2"/>
<dbReference type="PROSITE" id="PS50280">
    <property type="entry name" value="SET"/>
    <property type="match status" value="1"/>
</dbReference>
<comment type="caution">
    <text evidence="3">The sequence shown here is derived from an EMBL/GenBank/DDBJ whole genome shotgun (WGS) entry which is preliminary data.</text>
</comment>
<gene>
    <name evidence="3" type="ORF">AMELA_G00288780</name>
</gene>
<keyword evidence="4" id="KW-1185">Reference proteome</keyword>
<dbReference type="EMBL" id="JAAGNN010000029">
    <property type="protein sequence ID" value="KAF4070723.1"/>
    <property type="molecule type" value="Genomic_DNA"/>
</dbReference>
<name>A0A7J5ZJQ2_AMEME</name>
<evidence type="ECO:0000256" key="1">
    <source>
        <dbReference type="SAM" id="MobiDB-lite"/>
    </source>
</evidence>
<organism evidence="3 4">
    <name type="scientific">Ameiurus melas</name>
    <name type="common">Black bullhead</name>
    <name type="synonym">Silurus melas</name>
    <dbReference type="NCBI Taxonomy" id="219545"/>
    <lineage>
        <taxon>Eukaryota</taxon>
        <taxon>Metazoa</taxon>
        <taxon>Chordata</taxon>
        <taxon>Craniata</taxon>
        <taxon>Vertebrata</taxon>
        <taxon>Euteleostomi</taxon>
        <taxon>Actinopterygii</taxon>
        <taxon>Neopterygii</taxon>
        <taxon>Teleostei</taxon>
        <taxon>Ostariophysi</taxon>
        <taxon>Siluriformes</taxon>
        <taxon>Ictaluridae</taxon>
        <taxon>Ameiurus</taxon>
    </lineage>
</organism>
<evidence type="ECO:0000259" key="2">
    <source>
        <dbReference type="PROSITE" id="PS50280"/>
    </source>
</evidence>
<feature type="compositionally biased region" description="Polar residues" evidence="1">
    <location>
        <begin position="105"/>
        <end position="117"/>
    </location>
</feature>
<evidence type="ECO:0000313" key="3">
    <source>
        <dbReference type="EMBL" id="KAF4070723.1"/>
    </source>
</evidence>
<dbReference type="InterPro" id="IPR046341">
    <property type="entry name" value="SET_dom_sf"/>
</dbReference>
<proteinExistence type="predicted"/>
<dbReference type="InterPro" id="IPR001214">
    <property type="entry name" value="SET_dom"/>
</dbReference>
<feature type="region of interest" description="Disordered" evidence="1">
    <location>
        <begin position="100"/>
        <end position="119"/>
    </location>
</feature>
<accession>A0A7J5ZJQ2</accession>